<accession>A0AAV6V2C4</accession>
<evidence type="ECO:0000256" key="1">
    <source>
        <dbReference type="SAM" id="MobiDB-lite"/>
    </source>
</evidence>
<dbReference type="EMBL" id="JAFNEN010000205">
    <property type="protein sequence ID" value="KAG8189751.1"/>
    <property type="molecule type" value="Genomic_DNA"/>
</dbReference>
<evidence type="ECO:0000313" key="3">
    <source>
        <dbReference type="Proteomes" id="UP000827092"/>
    </source>
</evidence>
<sequence>MFFKSQAFHQGCILIIINLQVDDNVDTGRHCKKIKYSELLLHKPRKLMTVKTRQAASQKKLVNGKRVQHRKQKAILRQK</sequence>
<dbReference type="AlphaFoldDB" id="A0AAV6V2C4"/>
<name>A0AAV6V2C4_9ARAC</name>
<keyword evidence="3" id="KW-1185">Reference proteome</keyword>
<feature type="compositionally biased region" description="Basic residues" evidence="1">
    <location>
        <begin position="62"/>
        <end position="79"/>
    </location>
</feature>
<organism evidence="2 3">
    <name type="scientific">Oedothorax gibbosus</name>
    <dbReference type="NCBI Taxonomy" id="931172"/>
    <lineage>
        <taxon>Eukaryota</taxon>
        <taxon>Metazoa</taxon>
        <taxon>Ecdysozoa</taxon>
        <taxon>Arthropoda</taxon>
        <taxon>Chelicerata</taxon>
        <taxon>Arachnida</taxon>
        <taxon>Araneae</taxon>
        <taxon>Araneomorphae</taxon>
        <taxon>Entelegynae</taxon>
        <taxon>Araneoidea</taxon>
        <taxon>Linyphiidae</taxon>
        <taxon>Erigoninae</taxon>
        <taxon>Oedothorax</taxon>
    </lineage>
</organism>
<comment type="caution">
    <text evidence="2">The sequence shown here is derived from an EMBL/GenBank/DDBJ whole genome shotgun (WGS) entry which is preliminary data.</text>
</comment>
<gene>
    <name evidence="2" type="ORF">JTE90_012926</name>
</gene>
<feature type="region of interest" description="Disordered" evidence="1">
    <location>
        <begin position="52"/>
        <end position="79"/>
    </location>
</feature>
<evidence type="ECO:0000313" key="2">
    <source>
        <dbReference type="EMBL" id="KAG8189751.1"/>
    </source>
</evidence>
<reference evidence="2 3" key="1">
    <citation type="journal article" date="2022" name="Nat. Ecol. Evol.">
        <title>A masculinizing supergene underlies an exaggerated male reproductive morph in a spider.</title>
        <authorList>
            <person name="Hendrickx F."/>
            <person name="De Corte Z."/>
            <person name="Sonet G."/>
            <person name="Van Belleghem S.M."/>
            <person name="Kostlbacher S."/>
            <person name="Vangestel C."/>
        </authorList>
    </citation>
    <scope>NUCLEOTIDE SEQUENCE [LARGE SCALE GENOMIC DNA]</scope>
    <source>
        <strain evidence="2">W744_W776</strain>
    </source>
</reference>
<proteinExistence type="predicted"/>
<dbReference type="Proteomes" id="UP000827092">
    <property type="component" value="Unassembled WGS sequence"/>
</dbReference>
<protein>
    <submittedName>
        <fullName evidence="2">Uncharacterized protein</fullName>
    </submittedName>
</protein>